<keyword evidence="4 5" id="KW-0274">FAD</keyword>
<dbReference type="Proteomes" id="UP001596516">
    <property type="component" value="Unassembled WGS sequence"/>
</dbReference>
<keyword evidence="5 9" id="KW-0560">Oxidoreductase</keyword>
<evidence type="ECO:0000313" key="10">
    <source>
        <dbReference type="Proteomes" id="UP001596516"/>
    </source>
</evidence>
<dbReference type="SUPFAM" id="SSF56645">
    <property type="entry name" value="Acyl-CoA dehydrogenase NM domain-like"/>
    <property type="match status" value="1"/>
</dbReference>
<dbReference type="InterPro" id="IPR013786">
    <property type="entry name" value="AcylCoA_DH/ox_N"/>
</dbReference>
<organism evidence="9 10">
    <name type="scientific">Plastorhodobacter daqingensis</name>
    <dbReference type="NCBI Taxonomy" id="1387281"/>
    <lineage>
        <taxon>Bacteria</taxon>
        <taxon>Pseudomonadati</taxon>
        <taxon>Pseudomonadota</taxon>
        <taxon>Alphaproteobacteria</taxon>
        <taxon>Rhodobacterales</taxon>
        <taxon>Paracoccaceae</taxon>
        <taxon>Plastorhodobacter</taxon>
    </lineage>
</organism>
<dbReference type="EMBL" id="JBHTFQ010000016">
    <property type="protein sequence ID" value="MFC7706258.1"/>
    <property type="molecule type" value="Genomic_DNA"/>
</dbReference>
<evidence type="ECO:0000256" key="1">
    <source>
        <dbReference type="ARBA" id="ARBA00001974"/>
    </source>
</evidence>
<feature type="domain" description="Acyl-CoA dehydrogenase/oxidase C-terminal" evidence="6">
    <location>
        <begin position="226"/>
        <end position="374"/>
    </location>
</feature>
<dbReference type="Pfam" id="PF02770">
    <property type="entry name" value="Acyl-CoA_dh_M"/>
    <property type="match status" value="1"/>
</dbReference>
<evidence type="ECO:0000259" key="6">
    <source>
        <dbReference type="Pfam" id="PF00441"/>
    </source>
</evidence>
<evidence type="ECO:0000256" key="5">
    <source>
        <dbReference type="RuleBase" id="RU362125"/>
    </source>
</evidence>
<dbReference type="InterPro" id="IPR009075">
    <property type="entry name" value="AcylCo_DH/oxidase_C"/>
</dbReference>
<dbReference type="Pfam" id="PF02771">
    <property type="entry name" value="Acyl-CoA_dh_N"/>
    <property type="match status" value="1"/>
</dbReference>
<feature type="domain" description="Acyl-CoA dehydrogenase/oxidase N-terminal" evidence="8">
    <location>
        <begin position="4"/>
        <end position="113"/>
    </location>
</feature>
<dbReference type="Gene3D" id="1.10.540.10">
    <property type="entry name" value="Acyl-CoA dehydrogenase/oxidase, N-terminal domain"/>
    <property type="match status" value="1"/>
</dbReference>
<dbReference type="GO" id="GO:0016491">
    <property type="term" value="F:oxidoreductase activity"/>
    <property type="evidence" value="ECO:0007669"/>
    <property type="project" value="UniProtKB-KW"/>
</dbReference>
<evidence type="ECO:0000259" key="7">
    <source>
        <dbReference type="Pfam" id="PF02770"/>
    </source>
</evidence>
<keyword evidence="10" id="KW-1185">Reference proteome</keyword>
<dbReference type="InterPro" id="IPR037069">
    <property type="entry name" value="AcylCoA_DH/ox_N_sf"/>
</dbReference>
<dbReference type="EC" id="1.-.-.-" evidence="9"/>
<sequence>MNLTPEQKHWQETARSFAEREIAPLSRMMDQTDEFPVDLFRKISDAGLYGLSLPSAYGGVGADMVSAAFALVEISKANASVGFTLDAHWLSADTILHFGTEEQKHKYLPKTAKDALCAFALTEPTGGSDAAAILTTATRDGDDFVLNGTKTWCTNSEVAGILIVMAKTDPEKGDKGMSAFLVEADTPGLTIVRREKKMGLRGGSMSCELSLKDCRIPASNLLGKEGEGFLVAMKGLDVARICISAVAIGTAEAAYDHSRKHARERQAFGARIGTFQGVQFKLADMAIGLQAARLLLHQVATMAGNGQNHRKESAILKVFASDLAMQSASESVQIYGGNGYSTDYPVEQLFRDAKVLQIGEGTNEVLRMLIGRTVLAEREQ</sequence>
<dbReference type="Pfam" id="PF00441">
    <property type="entry name" value="Acyl-CoA_dh_1"/>
    <property type="match status" value="1"/>
</dbReference>
<evidence type="ECO:0000259" key="8">
    <source>
        <dbReference type="Pfam" id="PF02771"/>
    </source>
</evidence>
<keyword evidence="3 5" id="KW-0285">Flavoprotein</keyword>
<dbReference type="Gene3D" id="2.40.110.10">
    <property type="entry name" value="Butyryl-CoA Dehydrogenase, subunit A, domain 2"/>
    <property type="match status" value="1"/>
</dbReference>
<dbReference type="PANTHER" id="PTHR43884">
    <property type="entry name" value="ACYL-COA DEHYDROGENASE"/>
    <property type="match status" value="1"/>
</dbReference>
<dbReference type="PROSITE" id="PS00072">
    <property type="entry name" value="ACYL_COA_DH_1"/>
    <property type="match status" value="1"/>
</dbReference>
<dbReference type="PIRSF" id="PIRSF016578">
    <property type="entry name" value="HsaA"/>
    <property type="match status" value="1"/>
</dbReference>
<gene>
    <name evidence="9" type="ORF">ACFQXB_18975</name>
</gene>
<dbReference type="SUPFAM" id="SSF47203">
    <property type="entry name" value="Acyl-CoA dehydrogenase C-terminal domain-like"/>
    <property type="match status" value="1"/>
</dbReference>
<comment type="cofactor">
    <cofactor evidence="1 5">
        <name>FAD</name>
        <dbReference type="ChEBI" id="CHEBI:57692"/>
    </cofactor>
</comment>
<dbReference type="InterPro" id="IPR009100">
    <property type="entry name" value="AcylCoA_DH/oxidase_NM_dom_sf"/>
</dbReference>
<name>A0ABW2UPS3_9RHOB</name>
<dbReference type="RefSeq" id="WP_377406797.1">
    <property type="nucleotide sequence ID" value="NZ_JBHTFQ010000016.1"/>
</dbReference>
<comment type="similarity">
    <text evidence="2 5">Belongs to the acyl-CoA dehydrogenase family.</text>
</comment>
<reference evidence="10" key="1">
    <citation type="journal article" date="2019" name="Int. J. Syst. Evol. Microbiol.">
        <title>The Global Catalogue of Microorganisms (GCM) 10K type strain sequencing project: providing services to taxonomists for standard genome sequencing and annotation.</title>
        <authorList>
            <consortium name="The Broad Institute Genomics Platform"/>
            <consortium name="The Broad Institute Genome Sequencing Center for Infectious Disease"/>
            <person name="Wu L."/>
            <person name="Ma J."/>
        </authorList>
    </citation>
    <scope>NUCLEOTIDE SEQUENCE [LARGE SCALE GENOMIC DNA]</scope>
    <source>
        <strain evidence="10">CGMCC 1.12750</strain>
    </source>
</reference>
<accession>A0ABW2UPS3</accession>
<evidence type="ECO:0000256" key="3">
    <source>
        <dbReference type="ARBA" id="ARBA00022630"/>
    </source>
</evidence>
<dbReference type="InterPro" id="IPR006091">
    <property type="entry name" value="Acyl-CoA_Oxase/DH_mid-dom"/>
</dbReference>
<evidence type="ECO:0000256" key="4">
    <source>
        <dbReference type="ARBA" id="ARBA00022827"/>
    </source>
</evidence>
<dbReference type="PANTHER" id="PTHR43884:SF12">
    <property type="entry name" value="ISOVALERYL-COA DEHYDROGENASE, MITOCHONDRIAL-RELATED"/>
    <property type="match status" value="1"/>
</dbReference>
<dbReference type="InterPro" id="IPR006089">
    <property type="entry name" value="Acyl-CoA_DH_CS"/>
</dbReference>
<proteinExistence type="inferred from homology"/>
<protein>
    <submittedName>
        <fullName evidence="9">Acyl-CoA dehydrogenase family protein</fullName>
        <ecNumber evidence="9">1.-.-.-</ecNumber>
    </submittedName>
</protein>
<dbReference type="Gene3D" id="1.20.140.10">
    <property type="entry name" value="Butyryl-CoA Dehydrogenase, subunit A, domain 3"/>
    <property type="match status" value="1"/>
</dbReference>
<evidence type="ECO:0000313" key="9">
    <source>
        <dbReference type="EMBL" id="MFC7706258.1"/>
    </source>
</evidence>
<feature type="domain" description="Acyl-CoA oxidase/dehydrogenase middle" evidence="7">
    <location>
        <begin position="118"/>
        <end position="214"/>
    </location>
</feature>
<dbReference type="InterPro" id="IPR046373">
    <property type="entry name" value="Acyl-CoA_Oxase/DH_mid-dom_sf"/>
</dbReference>
<evidence type="ECO:0000256" key="2">
    <source>
        <dbReference type="ARBA" id="ARBA00009347"/>
    </source>
</evidence>
<comment type="caution">
    <text evidence="9">The sequence shown here is derived from an EMBL/GenBank/DDBJ whole genome shotgun (WGS) entry which is preliminary data.</text>
</comment>
<dbReference type="InterPro" id="IPR036250">
    <property type="entry name" value="AcylCo_DH-like_C"/>
</dbReference>